<protein>
    <recommendedName>
        <fullName evidence="3">Excreted virulence factor EspC (Type VII ESX diderm)</fullName>
    </recommendedName>
</protein>
<gene>
    <name evidence="1" type="ORF">BLA60_37330</name>
</gene>
<sequence>MDPAVLNKAAGAAGEVLGMLNRDGRLADDTTNAASAALSQESFQLGRSLKITGDLWYSQMTTLIQACHRIEQSLTASADGHRLNENDNEMRMADISKYFQ</sequence>
<accession>A0A7Z0WE35</accession>
<dbReference type="Proteomes" id="UP000185696">
    <property type="component" value="Unassembled WGS sequence"/>
</dbReference>
<comment type="caution">
    <text evidence="1">The sequence shown here is derived from an EMBL/GenBank/DDBJ whole genome shotgun (WGS) entry which is preliminary data.</text>
</comment>
<name>A0A7Z0WE35_9PSEU</name>
<proteinExistence type="predicted"/>
<evidence type="ECO:0008006" key="3">
    <source>
        <dbReference type="Google" id="ProtNLM"/>
    </source>
</evidence>
<organism evidence="1 2">
    <name type="scientific">Actinophytocola xinjiangensis</name>
    <dbReference type="NCBI Taxonomy" id="485602"/>
    <lineage>
        <taxon>Bacteria</taxon>
        <taxon>Bacillati</taxon>
        <taxon>Actinomycetota</taxon>
        <taxon>Actinomycetes</taxon>
        <taxon>Pseudonocardiales</taxon>
        <taxon>Pseudonocardiaceae</taxon>
    </lineage>
</organism>
<evidence type="ECO:0000313" key="1">
    <source>
        <dbReference type="EMBL" id="OLF05182.1"/>
    </source>
</evidence>
<evidence type="ECO:0000313" key="2">
    <source>
        <dbReference type="Proteomes" id="UP000185696"/>
    </source>
</evidence>
<reference evidence="1 2" key="1">
    <citation type="submission" date="2016-12" db="EMBL/GenBank/DDBJ databases">
        <title>The draft genome sequence of Actinophytocola xinjiangensis.</title>
        <authorList>
            <person name="Wang W."/>
            <person name="Yuan L."/>
        </authorList>
    </citation>
    <scope>NUCLEOTIDE SEQUENCE [LARGE SCALE GENOMIC DNA]</scope>
    <source>
        <strain evidence="1 2">CGMCC 4.4663</strain>
    </source>
</reference>
<keyword evidence="2" id="KW-1185">Reference proteome</keyword>
<dbReference type="AlphaFoldDB" id="A0A7Z0WE35"/>
<dbReference type="EMBL" id="MSIF01000032">
    <property type="protein sequence ID" value="OLF05182.1"/>
    <property type="molecule type" value="Genomic_DNA"/>
</dbReference>